<keyword evidence="1" id="KW-0479">Metal-binding</keyword>
<evidence type="ECO:0000256" key="3">
    <source>
        <dbReference type="ARBA" id="ARBA00022833"/>
    </source>
</evidence>
<dbReference type="PROSITE" id="PS50089">
    <property type="entry name" value="ZF_RING_2"/>
    <property type="match status" value="1"/>
</dbReference>
<dbReference type="SMART" id="SM00184">
    <property type="entry name" value="RING"/>
    <property type="match status" value="1"/>
</dbReference>
<evidence type="ECO:0000259" key="4">
    <source>
        <dbReference type="PROSITE" id="PS50089"/>
    </source>
</evidence>
<evidence type="ECO:0000313" key="5">
    <source>
        <dbReference type="EMBL" id="QHS81624.1"/>
    </source>
</evidence>
<dbReference type="Pfam" id="PF13920">
    <property type="entry name" value="zf-C3HC4_3"/>
    <property type="match status" value="1"/>
</dbReference>
<dbReference type="EMBL" id="MN740759">
    <property type="protein sequence ID" value="QHS81624.1"/>
    <property type="molecule type" value="Genomic_DNA"/>
</dbReference>
<dbReference type="Gene3D" id="3.30.40.10">
    <property type="entry name" value="Zinc/RING finger domain, C3HC4 (zinc finger)"/>
    <property type="match status" value="1"/>
</dbReference>
<sequence length="305" mass="35044">MANHYASLAELDDVDFQHLDYGLMSTSTTQGSYSAAVQNIFARHSAEVRTQTDPIVAPLHQVAKRRIRELIAKQNNETFQFLAHPERSPNILGIAETIFRKYGRDVPVQNRPISRELNLDTSMNPIVQEIEEGLLKLTADVSGNEPQPLSVLIQQLKWVFNQYKVIGEEVMRLESLLSQKTESLDKLQQRQNIIMTLMPNDALPPLLDAYHEYVKETFETTRIESTYKDLIQAYKMWNVLREVISLQQISRDIKEPLCAICLTDPISHTIAPCGHTFCTQCIRRVNTQCYLCRGPVRERIKLFLM</sequence>
<evidence type="ECO:0000256" key="1">
    <source>
        <dbReference type="ARBA" id="ARBA00022723"/>
    </source>
</evidence>
<dbReference type="PROSITE" id="PS00518">
    <property type="entry name" value="ZF_RING_1"/>
    <property type="match status" value="1"/>
</dbReference>
<dbReference type="InterPro" id="IPR001841">
    <property type="entry name" value="Znf_RING"/>
</dbReference>
<proteinExistence type="predicted"/>
<keyword evidence="2" id="KW-0863">Zinc-finger</keyword>
<dbReference type="SUPFAM" id="SSF57850">
    <property type="entry name" value="RING/U-box"/>
    <property type="match status" value="1"/>
</dbReference>
<dbReference type="GO" id="GO:0008270">
    <property type="term" value="F:zinc ion binding"/>
    <property type="evidence" value="ECO:0007669"/>
    <property type="project" value="UniProtKB-KW"/>
</dbReference>
<dbReference type="InterPro" id="IPR013083">
    <property type="entry name" value="Znf_RING/FYVE/PHD"/>
</dbReference>
<dbReference type="InterPro" id="IPR017907">
    <property type="entry name" value="Znf_RING_CS"/>
</dbReference>
<name>A0A6C0AP99_9ZZZZ</name>
<evidence type="ECO:0000256" key="2">
    <source>
        <dbReference type="ARBA" id="ARBA00022771"/>
    </source>
</evidence>
<feature type="domain" description="RING-type" evidence="4">
    <location>
        <begin position="258"/>
        <end position="293"/>
    </location>
</feature>
<keyword evidence="3" id="KW-0862">Zinc</keyword>
<protein>
    <recommendedName>
        <fullName evidence="4">RING-type domain-containing protein</fullName>
    </recommendedName>
</protein>
<dbReference type="AlphaFoldDB" id="A0A6C0AP99"/>
<reference evidence="5" key="1">
    <citation type="journal article" date="2020" name="Nature">
        <title>Giant virus diversity and host interactions through global metagenomics.</title>
        <authorList>
            <person name="Schulz F."/>
            <person name="Roux S."/>
            <person name="Paez-Espino D."/>
            <person name="Jungbluth S."/>
            <person name="Walsh D.A."/>
            <person name="Denef V.J."/>
            <person name="McMahon K.D."/>
            <person name="Konstantinidis K.T."/>
            <person name="Eloe-Fadrosh E.A."/>
            <person name="Kyrpides N.C."/>
            <person name="Woyke T."/>
        </authorList>
    </citation>
    <scope>NUCLEOTIDE SEQUENCE</scope>
    <source>
        <strain evidence="5">GVMAG-S-1101164-72</strain>
    </source>
</reference>
<organism evidence="5">
    <name type="scientific">viral metagenome</name>
    <dbReference type="NCBI Taxonomy" id="1070528"/>
    <lineage>
        <taxon>unclassified sequences</taxon>
        <taxon>metagenomes</taxon>
        <taxon>organismal metagenomes</taxon>
    </lineage>
</organism>
<accession>A0A6C0AP99</accession>